<keyword evidence="5" id="KW-0762">Sugar transport</keyword>
<sequence>MTQAAPPAAATPPASPAARPKSRTTERSLARRALARPEIGALVAAIGVYIFFFAVAPTFRQADSFATVLYQGSTLGIMALAVSLLMIGGEFDLSAGVAVTSSALAASMLSFQLTANVWVGVGVALVISLSVGLINGLLLIKTGLPSFLVSLASFLMLQGLNLAITKLLTDNVATNAINDMDGFESAKAVFASEIPIFGVNLNITVLYWLAFAALATWVLLRTKFGNWIFASGGSKESARAVGVPVNLTKIALFMTVGFAAWFVGMHLLFEYNTVQAGEGVGNEFYYIIAAVIGGCLLTGGYGSAIGALLGAFIFGMVNQGIVYANWNPDWFKFFVGVMLLLATLVNLWVRRQAARR</sequence>
<evidence type="ECO:0000256" key="8">
    <source>
        <dbReference type="ARBA" id="ARBA00023136"/>
    </source>
</evidence>
<comment type="subcellular location">
    <subcellularLocation>
        <location evidence="1">Cell membrane</location>
        <topology evidence="1">Multi-pass membrane protein</topology>
    </subcellularLocation>
</comment>
<evidence type="ECO:0000256" key="4">
    <source>
        <dbReference type="ARBA" id="ARBA00022519"/>
    </source>
</evidence>
<feature type="transmembrane region" description="Helical" evidence="12">
    <location>
        <begin position="241"/>
        <end position="264"/>
    </location>
</feature>
<feature type="transmembrane region" description="Helical" evidence="12">
    <location>
        <begin position="199"/>
        <end position="220"/>
    </location>
</feature>
<dbReference type="Pfam" id="PF02653">
    <property type="entry name" value="BPD_transp_2"/>
    <property type="match status" value="1"/>
</dbReference>
<feature type="transmembrane region" description="Helical" evidence="12">
    <location>
        <begin position="284"/>
        <end position="302"/>
    </location>
</feature>
<organism evidence="13 14">
    <name type="scientific">Streptomyces botrytidirepellens</name>
    <dbReference type="NCBI Taxonomy" id="2486417"/>
    <lineage>
        <taxon>Bacteria</taxon>
        <taxon>Bacillati</taxon>
        <taxon>Actinomycetota</taxon>
        <taxon>Actinomycetes</taxon>
        <taxon>Kitasatosporales</taxon>
        <taxon>Streptomycetaceae</taxon>
        <taxon>Streptomyces</taxon>
    </lineage>
</organism>
<keyword evidence="3" id="KW-1003">Cell membrane</keyword>
<evidence type="ECO:0000256" key="5">
    <source>
        <dbReference type="ARBA" id="ARBA00022597"/>
    </source>
</evidence>
<accession>A0A3M8WJU4</accession>
<evidence type="ECO:0000256" key="12">
    <source>
        <dbReference type="SAM" id="Phobius"/>
    </source>
</evidence>
<evidence type="ECO:0000256" key="9">
    <source>
        <dbReference type="ARBA" id="ARBA00035611"/>
    </source>
</evidence>
<feature type="region of interest" description="Disordered" evidence="11">
    <location>
        <begin position="1"/>
        <end position="27"/>
    </location>
</feature>
<dbReference type="PANTHER" id="PTHR32196:SF32">
    <property type="entry name" value="XYLOSE TRANSPORT SYSTEM PERMEASE PROTEIN XYLH"/>
    <property type="match status" value="1"/>
</dbReference>
<dbReference type="GO" id="GO:0005886">
    <property type="term" value="C:plasma membrane"/>
    <property type="evidence" value="ECO:0007669"/>
    <property type="project" value="UniProtKB-SubCell"/>
</dbReference>
<evidence type="ECO:0000256" key="10">
    <source>
        <dbReference type="ARBA" id="ARBA00035686"/>
    </source>
</evidence>
<name>A0A3M8WJU4_9ACTN</name>
<dbReference type="RefSeq" id="WP_123099669.1">
    <property type="nucleotide sequence ID" value="NZ_RIBZ01000137.1"/>
</dbReference>
<keyword evidence="6 12" id="KW-0812">Transmembrane</keyword>
<keyword evidence="7 12" id="KW-1133">Transmembrane helix</keyword>
<evidence type="ECO:0000313" key="14">
    <source>
        <dbReference type="Proteomes" id="UP000275401"/>
    </source>
</evidence>
<evidence type="ECO:0000313" key="13">
    <source>
        <dbReference type="EMBL" id="RNG30468.1"/>
    </source>
</evidence>
<keyword evidence="4" id="KW-0997">Cell inner membrane</keyword>
<feature type="transmembrane region" description="Helical" evidence="12">
    <location>
        <begin position="147"/>
        <end position="164"/>
    </location>
</feature>
<evidence type="ECO:0000256" key="11">
    <source>
        <dbReference type="SAM" id="MobiDB-lite"/>
    </source>
</evidence>
<comment type="function">
    <text evidence="9">Part of the binding-protein-dependent transport system for D-xylose. Probably responsible for the translocation of the substrate across the membrane.</text>
</comment>
<gene>
    <name evidence="13" type="ORF">EEJ42_10385</name>
</gene>
<feature type="transmembrane region" description="Helical" evidence="12">
    <location>
        <begin position="65"/>
        <end position="86"/>
    </location>
</feature>
<feature type="transmembrane region" description="Helical" evidence="12">
    <location>
        <begin position="117"/>
        <end position="140"/>
    </location>
</feature>
<proteinExistence type="predicted"/>
<dbReference type="EMBL" id="RIBZ01000137">
    <property type="protein sequence ID" value="RNG30468.1"/>
    <property type="molecule type" value="Genomic_DNA"/>
</dbReference>
<dbReference type="CDD" id="cd06579">
    <property type="entry name" value="TM_PBP1_transp_AraH_like"/>
    <property type="match status" value="1"/>
</dbReference>
<dbReference type="AlphaFoldDB" id="A0A3M8WJU4"/>
<dbReference type="PANTHER" id="PTHR32196">
    <property type="entry name" value="ABC TRANSPORTER PERMEASE PROTEIN YPHD-RELATED-RELATED"/>
    <property type="match status" value="1"/>
</dbReference>
<feature type="transmembrane region" description="Helical" evidence="12">
    <location>
        <begin position="330"/>
        <end position="349"/>
    </location>
</feature>
<evidence type="ECO:0000256" key="1">
    <source>
        <dbReference type="ARBA" id="ARBA00004651"/>
    </source>
</evidence>
<feature type="transmembrane region" description="Helical" evidence="12">
    <location>
        <begin position="39"/>
        <end position="59"/>
    </location>
</feature>
<comment type="caution">
    <text evidence="13">The sequence shown here is derived from an EMBL/GenBank/DDBJ whole genome shotgun (WGS) entry which is preliminary data.</text>
</comment>
<evidence type="ECO:0000256" key="6">
    <source>
        <dbReference type="ARBA" id="ARBA00022692"/>
    </source>
</evidence>
<keyword evidence="14" id="KW-1185">Reference proteome</keyword>
<protein>
    <recommendedName>
        <fullName evidence="10">Xylose transport system permease protein XylH</fullName>
    </recommendedName>
</protein>
<keyword evidence="2" id="KW-0813">Transport</keyword>
<dbReference type="InterPro" id="IPR001851">
    <property type="entry name" value="ABC_transp_permease"/>
</dbReference>
<dbReference type="GO" id="GO:0022857">
    <property type="term" value="F:transmembrane transporter activity"/>
    <property type="evidence" value="ECO:0007669"/>
    <property type="project" value="InterPro"/>
</dbReference>
<keyword evidence="8 12" id="KW-0472">Membrane</keyword>
<evidence type="ECO:0000256" key="3">
    <source>
        <dbReference type="ARBA" id="ARBA00022475"/>
    </source>
</evidence>
<evidence type="ECO:0000256" key="2">
    <source>
        <dbReference type="ARBA" id="ARBA00022448"/>
    </source>
</evidence>
<dbReference type="Proteomes" id="UP000275401">
    <property type="component" value="Unassembled WGS sequence"/>
</dbReference>
<evidence type="ECO:0000256" key="7">
    <source>
        <dbReference type="ARBA" id="ARBA00022989"/>
    </source>
</evidence>
<reference evidence="13 14" key="1">
    <citation type="submission" date="2018-11" db="EMBL/GenBank/DDBJ databases">
        <title>The Potential of Streptomyces as Biocontrol Agents against the Tomato grey mould, Botrytis cinerea (Gray mold) Frontiers in Microbiology.</title>
        <authorList>
            <person name="Li D."/>
        </authorList>
    </citation>
    <scope>NUCLEOTIDE SEQUENCE [LARGE SCALE GENOMIC DNA]</scope>
    <source>
        <strain evidence="13 14">NEAU-LD23</strain>
    </source>
</reference>